<sequence length="1455" mass="164733">MASHLRPRRLENIYIAIVCALPREYDAASLAFDDVWSDSENTYGRHCSHKIGRIGAHNVVLVLLPNPGKVSAANETSHLRSIYTNLELAILIGVCGGVPSPGTDKEILLGDVVISKSVVQYDLGRQYPGRFATKDDVDNTLSRPNRDIRALLSRLETVDGLRDLQRQTIQHLDQLKQMAAKLSYRACYDRPAASEDILFEPGYTHRHRKQLDCGCNETNICDDAVNASCEELQCDASRQIGRKRLGLQRKRKFDEEVNINNVEELQIHVGRFGSGDTVVKSGEHRDEIAREHGIIAFEMEGAGIWDEMPCIIVKSVCDYADSHKNKRWQNFAAAVAASAAKALLGRYTRRASSRTTDTYFLVPYNENPDFVGRSEALRRIKGYFGHEQQHAMIALAYVYWLKEFRPDISVFWVHASNEQRFRQAYTHIAEELEIPGHGEPQFDALLLVKSWLEKKERGQWLMVVDNADDSHLFFQSQRDYHAGVSTDESGAECSLARYIPECSHGSVLITTRNKQTGMRLAPPKPPIPVERMTEGEADQLLRSLLEEEDCPVSTKDASHLSSRLEGLPLALAQAAAFIHGNGITVHDYIGLLNESDSTLVDFLSEPFEAVGRDSATPHALTATWIISFEQIERQDALASNVLSFMSFLDRQAIPKRFVAEYLQKQPCRINSSADATVEKVLGILKAFSFITEAKNKTVDMHRLVQLITRKWLLKNYRKDEFAQQALQTVSTAFPYGQYENREVCQEQLPHAYAVLENEGTTWHDENHSFKAARASLLHCVAGYLDYLGCWEECGRRVAEAVELRRTVLGEGHPSTLNSVNDLASAYLRLGQFQEAEKLQSSLVETSIRVLGDEHPDTLNRIATLAVIIRHQGRWKEAEEKEVPIMQISSRVLGKDHPDTLNRIASLAATLWNMGRWKEAEELEVPLVATSLRVFGAEHPNTLNRIANLAVTIGSQGRWKEAEEKELQVLEISLRVLGEEHPDTLRRKANLAVSYRNQGRWMEAEEIQVEELEICSRVLGKEHPDTLVSMANLALTYSCLGRWKEAEDLQAAELKICTRVLGENHPDTFVSTTNLASIWKGQASLALPTPTSTEPLTVTAAFHRIYLLHFPSSAAAELAPARPNTDGTTTLVLRVSGPHLPRIKTENEIAIMKWAREHTSVPVPAVIRWDSSCENVLGNEFSLLEKVPGISADKLFWDMSDEIRRKVVEQLVLFLAEIYKNSTWKYVGGMKVDEKGEIGPGPLVDEWFWMAPQIERFWGDKGETVESLNPIDGPFEDWAAHIDAAMEKYVYVINHHPSLEWMRDLVPRLEAFRKYIREHKQEMNETRYVLAHRDLHLANIMVDKDGTVTGLLDWEFGGVVPGQRWDPPNAFLYPWGGKDDEARNERDRMRGWAREFCRVKGIDEEVVNGVEYRGVQETVHTISNYTRAICELWREHRENAREWRKTLEGGLNKLGV</sequence>
<name>A0ACC3Z039_COLTU</name>
<proteinExistence type="predicted"/>
<dbReference type="EMBL" id="VUJX02000004">
    <property type="protein sequence ID" value="KAL0937441.1"/>
    <property type="molecule type" value="Genomic_DNA"/>
</dbReference>
<dbReference type="Proteomes" id="UP000805649">
    <property type="component" value="Unassembled WGS sequence"/>
</dbReference>
<evidence type="ECO:0000313" key="2">
    <source>
        <dbReference type="Proteomes" id="UP000805649"/>
    </source>
</evidence>
<gene>
    <name evidence="1" type="ORF">CTRU02_207172</name>
</gene>
<keyword evidence="2" id="KW-1185">Reference proteome</keyword>
<accession>A0ACC3Z039</accession>
<reference evidence="1 2" key="1">
    <citation type="journal article" date="2020" name="Phytopathology">
        <title>Genome Sequence Resources of Colletotrichum truncatum, C. plurivorum, C. musicola, and C. sojae: Four Species Pathogenic to Soybean (Glycine max).</title>
        <authorList>
            <person name="Rogerio F."/>
            <person name="Boufleur T.R."/>
            <person name="Ciampi-Guillardi M."/>
            <person name="Sukno S.A."/>
            <person name="Thon M.R."/>
            <person name="Massola Junior N.S."/>
            <person name="Baroncelli R."/>
        </authorList>
    </citation>
    <scope>NUCLEOTIDE SEQUENCE [LARGE SCALE GENOMIC DNA]</scope>
    <source>
        <strain evidence="1 2">CMES1059</strain>
    </source>
</reference>
<protein>
    <submittedName>
        <fullName evidence="1">Kinesin light chain</fullName>
    </submittedName>
</protein>
<organism evidence="1 2">
    <name type="scientific">Colletotrichum truncatum</name>
    <name type="common">Anthracnose fungus</name>
    <name type="synonym">Colletotrichum capsici</name>
    <dbReference type="NCBI Taxonomy" id="5467"/>
    <lineage>
        <taxon>Eukaryota</taxon>
        <taxon>Fungi</taxon>
        <taxon>Dikarya</taxon>
        <taxon>Ascomycota</taxon>
        <taxon>Pezizomycotina</taxon>
        <taxon>Sordariomycetes</taxon>
        <taxon>Hypocreomycetidae</taxon>
        <taxon>Glomerellales</taxon>
        <taxon>Glomerellaceae</taxon>
        <taxon>Colletotrichum</taxon>
        <taxon>Colletotrichum truncatum species complex</taxon>
    </lineage>
</organism>
<comment type="caution">
    <text evidence="1">The sequence shown here is derived from an EMBL/GenBank/DDBJ whole genome shotgun (WGS) entry which is preliminary data.</text>
</comment>
<evidence type="ECO:0000313" key="1">
    <source>
        <dbReference type="EMBL" id="KAL0937441.1"/>
    </source>
</evidence>